<protein>
    <submittedName>
        <fullName evidence="5">5'-nucleotidase family protein in cluster with NagD-like phosphatase</fullName>
    </submittedName>
</protein>
<dbReference type="InterPro" id="IPR029052">
    <property type="entry name" value="Metallo-depent_PP-like"/>
</dbReference>
<comment type="similarity">
    <text evidence="2">Belongs to the 5'-nucleotidase family.</text>
</comment>
<feature type="domain" description="5'-Nucleotidase C-terminal" evidence="4">
    <location>
        <begin position="285"/>
        <end position="416"/>
    </location>
</feature>
<dbReference type="eggNOG" id="COG0737">
    <property type="taxonomic scope" value="Bacteria"/>
</dbReference>
<dbReference type="Gene3D" id="3.90.780.10">
    <property type="entry name" value="5'-Nucleotidase, C-terminal domain"/>
    <property type="match status" value="1"/>
</dbReference>
<dbReference type="OrthoDB" id="9793179at2"/>
<dbReference type="SUPFAM" id="SSF55816">
    <property type="entry name" value="5'-nucleotidase (syn. UDP-sugar hydrolase), C-terminal domain"/>
    <property type="match status" value="1"/>
</dbReference>
<dbReference type="PANTHER" id="PTHR11575">
    <property type="entry name" value="5'-NUCLEOTIDASE-RELATED"/>
    <property type="match status" value="1"/>
</dbReference>
<dbReference type="PIRSF" id="PIRSF036361">
    <property type="entry name" value="YunD"/>
    <property type="match status" value="1"/>
</dbReference>
<dbReference type="GO" id="GO:0009166">
    <property type="term" value="P:nucleotide catabolic process"/>
    <property type="evidence" value="ECO:0007669"/>
    <property type="project" value="InterPro"/>
</dbReference>
<dbReference type="InterPro" id="IPR006179">
    <property type="entry name" value="5_nucleotidase/apyrase"/>
</dbReference>
<dbReference type="GO" id="GO:0030288">
    <property type="term" value="C:outer membrane-bounded periplasmic space"/>
    <property type="evidence" value="ECO:0007669"/>
    <property type="project" value="TreeGrafter"/>
</dbReference>
<evidence type="ECO:0000259" key="3">
    <source>
        <dbReference type="Pfam" id="PF00149"/>
    </source>
</evidence>
<accession>W4QM78</accession>
<evidence type="ECO:0000256" key="2">
    <source>
        <dbReference type="RuleBase" id="RU362119"/>
    </source>
</evidence>
<evidence type="ECO:0000259" key="4">
    <source>
        <dbReference type="Pfam" id="PF02872"/>
    </source>
</evidence>
<dbReference type="AlphaFoldDB" id="W4QM78"/>
<dbReference type="EMBL" id="BAUV01000001">
    <property type="protein sequence ID" value="GAE33230.1"/>
    <property type="molecule type" value="Genomic_DNA"/>
</dbReference>
<dbReference type="GO" id="GO:0008768">
    <property type="term" value="F:UDP-sugar diphosphatase activity"/>
    <property type="evidence" value="ECO:0007669"/>
    <property type="project" value="TreeGrafter"/>
</dbReference>
<comment type="caution">
    <text evidence="5">The sequence shown here is derived from an EMBL/GenBank/DDBJ whole genome shotgun (WGS) entry which is preliminary data.</text>
</comment>
<feature type="domain" description="Calcineurin-like phosphoesterase" evidence="3">
    <location>
        <begin position="7"/>
        <end position="200"/>
    </location>
</feature>
<evidence type="ECO:0000256" key="1">
    <source>
        <dbReference type="ARBA" id="ARBA00022729"/>
    </source>
</evidence>
<dbReference type="PRINTS" id="PR01607">
    <property type="entry name" value="APYRASEFAMLY"/>
</dbReference>
<evidence type="ECO:0000313" key="6">
    <source>
        <dbReference type="Proteomes" id="UP000018896"/>
    </source>
</evidence>
<keyword evidence="2" id="KW-0547">Nucleotide-binding</keyword>
<dbReference type="InterPro" id="IPR008334">
    <property type="entry name" value="5'-Nucleotdase_C"/>
</dbReference>
<dbReference type="InterPro" id="IPR036907">
    <property type="entry name" value="5'-Nucleotdase_C_sf"/>
</dbReference>
<dbReference type="Gene3D" id="3.60.21.10">
    <property type="match status" value="1"/>
</dbReference>
<evidence type="ECO:0000313" key="5">
    <source>
        <dbReference type="EMBL" id="GAE33230.1"/>
    </source>
</evidence>
<dbReference type="Pfam" id="PF02872">
    <property type="entry name" value="5_nucleotid_C"/>
    <property type="match status" value="1"/>
</dbReference>
<dbReference type="GO" id="GO:0008253">
    <property type="term" value="F:5'-nucleotidase activity"/>
    <property type="evidence" value="ECO:0007669"/>
    <property type="project" value="TreeGrafter"/>
</dbReference>
<keyword evidence="6" id="KW-1185">Reference proteome</keyword>
<keyword evidence="2" id="KW-0378">Hydrolase</keyword>
<organism evidence="5 6">
    <name type="scientific">Halalkalibacter akibai (strain ATCC 43226 / DSM 21942 / CIP 109018 / JCM 9157 / 1139)</name>
    <name type="common">Bacillus akibai</name>
    <dbReference type="NCBI Taxonomy" id="1236973"/>
    <lineage>
        <taxon>Bacteria</taxon>
        <taxon>Bacillati</taxon>
        <taxon>Bacillota</taxon>
        <taxon>Bacilli</taxon>
        <taxon>Bacillales</taxon>
        <taxon>Bacillaceae</taxon>
        <taxon>Halalkalibacter</taxon>
    </lineage>
</organism>
<keyword evidence="1" id="KW-0732">Signal</keyword>
<gene>
    <name evidence="5" type="ORF">JCM9157_221</name>
</gene>
<dbReference type="Pfam" id="PF00149">
    <property type="entry name" value="Metallophos"/>
    <property type="match status" value="1"/>
</dbReference>
<name>W4QM78_HALA3</name>
<dbReference type="Proteomes" id="UP000018896">
    <property type="component" value="Unassembled WGS sequence"/>
</dbReference>
<dbReference type="GO" id="GO:0000166">
    <property type="term" value="F:nucleotide binding"/>
    <property type="evidence" value="ECO:0007669"/>
    <property type="project" value="UniProtKB-KW"/>
</dbReference>
<proteinExistence type="inferred from homology"/>
<dbReference type="CDD" id="cd00845">
    <property type="entry name" value="MPP_UshA_N_like"/>
    <property type="match status" value="1"/>
</dbReference>
<reference evidence="5 6" key="1">
    <citation type="journal article" date="2014" name="Genome Announc.">
        <title>Draft Genome Sequences of Three Alkaliphilic Bacillus Strains, Bacillus wakoensis JCM 9140T, Bacillus akibai JCM 9157T, and Bacillus hemicellulosilyticus JCM 9152T.</title>
        <authorList>
            <person name="Yuki M."/>
            <person name="Oshima K."/>
            <person name="Suda W."/>
            <person name="Oshida Y."/>
            <person name="Kitamura K."/>
            <person name="Iida T."/>
            <person name="Hattori M."/>
            <person name="Ohkuma M."/>
        </authorList>
    </citation>
    <scope>NUCLEOTIDE SEQUENCE [LARGE SCALE GENOMIC DNA]</scope>
    <source>
        <strain evidence="5 6">JCM 9157</strain>
    </source>
</reference>
<dbReference type="RefSeq" id="WP_035661129.1">
    <property type="nucleotide sequence ID" value="NZ_BAUV01000001.1"/>
</dbReference>
<dbReference type="InterPro" id="IPR004843">
    <property type="entry name" value="Calcineurin-like_PHP"/>
</dbReference>
<dbReference type="SUPFAM" id="SSF56300">
    <property type="entry name" value="Metallo-dependent phosphatases"/>
    <property type="match status" value="1"/>
</dbReference>
<sequence>MTHKQITIFHTNDIHSCFDNWSQMVAHINHHRDANTLYVDLGDHADRSNPLTEATFGKGNVELLNAAGVDYATIGNNEGITFSKDQLNHLYDDAQFQVVVANLFDQKGERPDWSIPFTVHTMENGVKIGIIGLTAPFTLSYEQLGWDITSYKIQLENLLPVVKKQVDILVLMSHLGLQKDEEIATEFNEIDVIIGAHTHHVLPNGKWIGNTLIAQAGKHGAFLGEISIEFNELNKQIQQKHAVLHDVKTNAKDSQTDHILKRLEVEAVQLLSEPVATISEPLMIDWHKQTEFGQLLCDAVTEWCGKEIGMLNAGVLLESLEHGLVTKADTHRICPHPINPCVVELTGRELENTIKRALSKEITELELKGFGFRGKVLGVMLFTGIEVNTQSDQLEIFIQNKPLKEEETYQLATLDMYTFGYLFQEITDSKNKQYFMPEFLRDVLVWKLAQIGT</sequence>
<dbReference type="STRING" id="1236973.JCM9157_221"/>
<dbReference type="InterPro" id="IPR011240">
    <property type="entry name" value="Pesterase_YunD"/>
</dbReference>
<dbReference type="PANTHER" id="PTHR11575:SF23">
    <property type="entry name" value="5-NUCLEOTIDASE FAMILY PROTEIN"/>
    <property type="match status" value="1"/>
</dbReference>